<name>A0ABU6NQG4_9BACI</name>
<dbReference type="InterPro" id="IPR010852">
    <property type="entry name" value="ABATE"/>
</dbReference>
<dbReference type="Gene3D" id="1.10.3300.10">
    <property type="entry name" value="Jann2411-like domain"/>
    <property type="match status" value="1"/>
</dbReference>
<reference evidence="2 3" key="1">
    <citation type="submission" date="2023-03" db="EMBL/GenBank/DDBJ databases">
        <title>Bacillus Genome Sequencing.</title>
        <authorList>
            <person name="Dunlap C."/>
        </authorList>
    </citation>
    <scope>NUCLEOTIDE SEQUENCE [LARGE SCALE GENOMIC DNA]</scope>
    <source>
        <strain evidence="2 3">B-4107</strain>
    </source>
</reference>
<dbReference type="EMBL" id="JAROAS010000034">
    <property type="protein sequence ID" value="MED4129450.1"/>
    <property type="molecule type" value="Genomic_DNA"/>
</dbReference>
<dbReference type="SUPFAM" id="SSF160904">
    <property type="entry name" value="Jann2411-like"/>
    <property type="match status" value="1"/>
</dbReference>
<dbReference type="RefSeq" id="WP_246117074.1">
    <property type="nucleotide sequence ID" value="NZ_CP042163.1"/>
</dbReference>
<keyword evidence="3" id="KW-1185">Reference proteome</keyword>
<evidence type="ECO:0000259" key="1">
    <source>
        <dbReference type="Pfam" id="PF11706"/>
    </source>
</evidence>
<dbReference type="Proteomes" id="UP001341820">
    <property type="component" value="Unassembled WGS sequence"/>
</dbReference>
<protein>
    <submittedName>
        <fullName evidence="2">CGNR zinc finger domain-containing protein</fullName>
    </submittedName>
</protein>
<dbReference type="Pfam" id="PF11706">
    <property type="entry name" value="zf-CGNR"/>
    <property type="match status" value="1"/>
</dbReference>
<comment type="caution">
    <text evidence="2">The sequence shown here is derived from an EMBL/GenBank/DDBJ whole genome shotgun (WGS) entry which is preliminary data.</text>
</comment>
<evidence type="ECO:0000313" key="2">
    <source>
        <dbReference type="EMBL" id="MED4129450.1"/>
    </source>
</evidence>
<dbReference type="InterPro" id="IPR021005">
    <property type="entry name" value="Znf_CGNR"/>
</dbReference>
<dbReference type="PANTHER" id="PTHR35525">
    <property type="entry name" value="BLL6575 PROTEIN"/>
    <property type="match status" value="1"/>
</dbReference>
<dbReference type="PANTHER" id="PTHR35525:SF3">
    <property type="entry name" value="BLL6575 PROTEIN"/>
    <property type="match status" value="1"/>
</dbReference>
<dbReference type="InterPro" id="IPR023286">
    <property type="entry name" value="ABATE_dom_sf"/>
</dbReference>
<gene>
    <name evidence="2" type="ORF">P5F74_15040</name>
</gene>
<proteinExistence type="predicted"/>
<evidence type="ECO:0000313" key="3">
    <source>
        <dbReference type="Proteomes" id="UP001341820"/>
    </source>
</evidence>
<feature type="domain" description="Zinc finger CGNR" evidence="1">
    <location>
        <begin position="145"/>
        <end position="188"/>
    </location>
</feature>
<accession>A0ABU6NQG4</accession>
<sequence>MQKLLFSLGGAPWMNLINTVYTSDKQTVDTLDDVDATREWLIENALLRTHDSFQHQTNAEDDFLIQHLTSLRTLCTTILTDLLEKGSLSSSSKKLMKEYVKDVQLDLSLGEKISLLYEGTTLPHHLTYKIVESILSTVDKVAPTRIRNCEHHDCQLYFIDTSKSGKRRWCSMELCGNRQKAAEFYARKKK</sequence>
<organism evidence="2 3">
    <name type="scientific">Shouchella miscanthi</name>
    <dbReference type="NCBI Taxonomy" id="2598861"/>
    <lineage>
        <taxon>Bacteria</taxon>
        <taxon>Bacillati</taxon>
        <taxon>Bacillota</taxon>
        <taxon>Bacilli</taxon>
        <taxon>Bacillales</taxon>
        <taxon>Bacillaceae</taxon>
        <taxon>Shouchella</taxon>
    </lineage>
</organism>